<organism evidence="7 8">
    <name type="scientific">Pyrrhoderma noxium</name>
    <dbReference type="NCBI Taxonomy" id="2282107"/>
    <lineage>
        <taxon>Eukaryota</taxon>
        <taxon>Fungi</taxon>
        <taxon>Dikarya</taxon>
        <taxon>Basidiomycota</taxon>
        <taxon>Agaricomycotina</taxon>
        <taxon>Agaricomycetes</taxon>
        <taxon>Hymenochaetales</taxon>
        <taxon>Hymenochaetaceae</taxon>
        <taxon>Pyrrhoderma</taxon>
    </lineage>
</organism>
<evidence type="ECO:0000259" key="6">
    <source>
        <dbReference type="PROSITE" id="PS00624"/>
    </source>
</evidence>
<protein>
    <submittedName>
        <fullName evidence="7">Alcohol oxidase</fullName>
    </submittedName>
</protein>
<dbReference type="InParanoid" id="A0A286UQ15"/>
<dbReference type="PROSITE" id="PS00624">
    <property type="entry name" value="GMC_OXRED_2"/>
    <property type="match status" value="1"/>
</dbReference>
<dbReference type="STRING" id="2282107.A0A286UQ15"/>
<dbReference type="EMBL" id="NBII01000002">
    <property type="protein sequence ID" value="PAV21565.1"/>
    <property type="molecule type" value="Genomic_DNA"/>
</dbReference>
<dbReference type="SUPFAM" id="SSF55676">
    <property type="entry name" value="CytB endotoxin-like"/>
    <property type="match status" value="1"/>
</dbReference>
<evidence type="ECO:0000256" key="3">
    <source>
        <dbReference type="ARBA" id="ARBA00022630"/>
    </source>
</evidence>
<dbReference type="Proteomes" id="UP000217199">
    <property type="component" value="Unassembled WGS sequence"/>
</dbReference>
<keyword evidence="3" id="KW-0285">Flavoprotein</keyword>
<dbReference type="GO" id="GO:0030435">
    <property type="term" value="P:sporulation resulting in formation of a cellular spore"/>
    <property type="evidence" value="ECO:0007669"/>
    <property type="project" value="UniProtKB-KW"/>
</dbReference>
<dbReference type="InterPro" id="IPR001615">
    <property type="entry name" value="Endotoxin_CytB"/>
</dbReference>
<dbReference type="OrthoDB" id="269227at2759"/>
<keyword evidence="5" id="KW-0749">Sporulation</keyword>
<dbReference type="InterPro" id="IPR036188">
    <property type="entry name" value="FAD/NAD-bd_sf"/>
</dbReference>
<dbReference type="Gene3D" id="3.40.198.10">
    <property type="entry name" value="Delta-endotoxin CytB-like"/>
    <property type="match status" value="1"/>
</dbReference>
<dbReference type="PANTHER" id="PTHR11552">
    <property type="entry name" value="GLUCOSE-METHANOL-CHOLINE GMC OXIDOREDUCTASE"/>
    <property type="match status" value="1"/>
</dbReference>
<dbReference type="InterPro" id="IPR000172">
    <property type="entry name" value="GMC_OxRdtase_N"/>
</dbReference>
<dbReference type="Pfam" id="PF05199">
    <property type="entry name" value="GMC_oxred_C"/>
    <property type="match status" value="1"/>
</dbReference>
<dbReference type="PANTHER" id="PTHR11552:SF147">
    <property type="entry name" value="CHOLINE DEHYDROGENASE, MITOCHONDRIAL"/>
    <property type="match status" value="1"/>
</dbReference>
<dbReference type="Gene3D" id="3.50.50.60">
    <property type="entry name" value="FAD/NAD(P)-binding domain"/>
    <property type="match status" value="1"/>
</dbReference>
<evidence type="ECO:0000313" key="8">
    <source>
        <dbReference type="Proteomes" id="UP000217199"/>
    </source>
</evidence>
<comment type="caution">
    <text evidence="7">The sequence shown here is derived from an EMBL/GenBank/DDBJ whole genome shotgun (WGS) entry which is preliminary data.</text>
</comment>
<evidence type="ECO:0000256" key="5">
    <source>
        <dbReference type="ARBA" id="ARBA00022969"/>
    </source>
</evidence>
<dbReference type="InterPro" id="IPR007867">
    <property type="entry name" value="GMC_OxRtase_C"/>
</dbReference>
<evidence type="ECO:0000256" key="2">
    <source>
        <dbReference type="ARBA" id="ARBA00010790"/>
    </source>
</evidence>
<feature type="domain" description="Glucose-methanol-choline oxidoreductase N-terminal" evidence="6">
    <location>
        <begin position="477"/>
        <end position="491"/>
    </location>
</feature>
<dbReference type="InterPro" id="IPR035918">
    <property type="entry name" value="CytB_endotoxin-like_sf"/>
</dbReference>
<comment type="similarity">
    <text evidence="2">Belongs to the GMC oxidoreductase family.</text>
</comment>
<dbReference type="GO" id="GO:0005576">
    <property type="term" value="C:extracellular region"/>
    <property type="evidence" value="ECO:0007669"/>
    <property type="project" value="InterPro"/>
</dbReference>
<dbReference type="InterPro" id="IPR012132">
    <property type="entry name" value="GMC_OxRdtase"/>
</dbReference>
<evidence type="ECO:0000256" key="4">
    <source>
        <dbReference type="ARBA" id="ARBA00022827"/>
    </source>
</evidence>
<keyword evidence="4" id="KW-0274">FAD</keyword>
<dbReference type="Pfam" id="PF00732">
    <property type="entry name" value="GMC_oxred_N"/>
    <property type="match status" value="1"/>
</dbReference>
<dbReference type="SUPFAM" id="SSF51905">
    <property type="entry name" value="FAD/NAD(P)-binding domain"/>
    <property type="match status" value="1"/>
</dbReference>
<reference evidence="7 8" key="1">
    <citation type="journal article" date="2017" name="Mol. Ecol.">
        <title>Comparative and population genomic landscape of Phellinus noxius: A hypervariable fungus causing root rot in trees.</title>
        <authorList>
            <person name="Chung C.L."/>
            <person name="Lee T.J."/>
            <person name="Akiba M."/>
            <person name="Lee H.H."/>
            <person name="Kuo T.H."/>
            <person name="Liu D."/>
            <person name="Ke H.M."/>
            <person name="Yokoi T."/>
            <person name="Roa M.B."/>
            <person name="Lu M.J."/>
            <person name="Chang Y.Y."/>
            <person name="Ann P.J."/>
            <person name="Tsai J.N."/>
            <person name="Chen C.Y."/>
            <person name="Tzean S.S."/>
            <person name="Ota Y."/>
            <person name="Hattori T."/>
            <person name="Sahashi N."/>
            <person name="Liou R.F."/>
            <person name="Kikuchi T."/>
            <person name="Tsai I.J."/>
        </authorList>
    </citation>
    <scope>NUCLEOTIDE SEQUENCE [LARGE SCALE GENOMIC DNA]</scope>
    <source>
        <strain evidence="7 8">FFPRI411160</strain>
    </source>
</reference>
<dbReference type="SUPFAM" id="SSF54373">
    <property type="entry name" value="FAD-linked reductases, C-terminal domain"/>
    <property type="match status" value="1"/>
</dbReference>
<dbReference type="Gene3D" id="3.30.560.10">
    <property type="entry name" value="Glucose Oxidase, domain 3"/>
    <property type="match status" value="1"/>
</dbReference>
<keyword evidence="8" id="KW-1185">Reference proteome</keyword>
<name>A0A286UQ15_9AGAM</name>
<dbReference type="AlphaFoldDB" id="A0A286UQ15"/>
<evidence type="ECO:0000256" key="1">
    <source>
        <dbReference type="ARBA" id="ARBA00001974"/>
    </source>
</evidence>
<gene>
    <name evidence="7" type="ORF">PNOK_0152200</name>
</gene>
<dbReference type="GO" id="GO:0050660">
    <property type="term" value="F:flavin adenine dinucleotide binding"/>
    <property type="evidence" value="ECO:0007669"/>
    <property type="project" value="InterPro"/>
</dbReference>
<sequence length="776" mass="84661">MSEEPQYFDKFSKLPSALVPTSIQVTKFSGTYVKLSSDNEVASFDWAAFKGAIDAYKGDDLSFDKFKVTTIARSEATVSIMVDKIAQFLLDALSVIIDKTELAATIEATFTNLKSASSNGWADFSKSSTSENSSWEYRVLFSVPNPDLPDWFYTLVTTIKLEADIQNESSWDSATLARVRPEILAIILIVEYVHLVRASLYTSPDQLRSSKTYDFIIVGGGAGGGVLANRLTEEVNFNVLLIEAGSSDYSNLNIEIPQNVALLANSQFDWNFTTVEQPGANGRAIPYTRGFVLGGSTSVNFMAYSRGSRDDFDRWARVTDDTDWSFDALEPYMRKLERVVPPIDGRNTTGEIEPSVHGHSGPVNISLSGYRLPTDDYVIDASAQLSSEFPFNIDYNSGNTIGVSWVQSTRVNSARAYIAPALSRPNLDVLVNTHALKVLRTGTELGNSVFRGIQLAQSNTSTIYSLTAKKEIILSSGAVKTPHILMLSGIGDASVLQTLNIETIIDLPDVGLNLQDQPLVTSSYAVNSTNTLDNLRSNETFHEEQLALWIKNRTGELGLGPSSQWGWLRLPKNSSVLKNSVDPSAGPTSAHYELIFTDGFISFSEAFPGGNFFTVFTVVVSPSSRGNITLGSTNPFDSPIINPGFLGTDFDISTMREAIKAVRRYMSAPVWEGYILGEHGAFAKAQTDAQIEDYARNTMDTINHVCCTAAMGRSEAYGRGKGVLNSDLTVKGTVGLRVVDASSFPFIPASHTQAPTYILAERAADLIKSSYLDLGL</sequence>
<accession>A0A286UQ15</accession>
<proteinExistence type="inferred from homology"/>
<comment type="cofactor">
    <cofactor evidence="1">
        <name>FAD</name>
        <dbReference type="ChEBI" id="CHEBI:57692"/>
    </cofactor>
</comment>
<dbReference type="Pfam" id="PF01338">
    <property type="entry name" value="Bac_thur_toxin"/>
    <property type="match status" value="1"/>
</dbReference>
<dbReference type="GO" id="GO:0016614">
    <property type="term" value="F:oxidoreductase activity, acting on CH-OH group of donors"/>
    <property type="evidence" value="ECO:0007669"/>
    <property type="project" value="InterPro"/>
</dbReference>
<evidence type="ECO:0000313" key="7">
    <source>
        <dbReference type="EMBL" id="PAV21565.1"/>
    </source>
</evidence>